<dbReference type="InterPro" id="IPR036390">
    <property type="entry name" value="WH_DNA-bd_sf"/>
</dbReference>
<evidence type="ECO:0000313" key="2">
    <source>
        <dbReference type="EMBL" id="MCM2580161.1"/>
    </source>
</evidence>
<dbReference type="RefSeq" id="WP_251418739.1">
    <property type="nucleotide sequence ID" value="NZ_JAMQGM010000053.1"/>
</dbReference>
<dbReference type="PROSITE" id="PS50995">
    <property type="entry name" value="HTH_MARR_2"/>
    <property type="match status" value="1"/>
</dbReference>
<gene>
    <name evidence="2" type="ORF">M1E25_22925</name>
</gene>
<feature type="domain" description="HTH marR-type" evidence="1">
    <location>
        <begin position="7"/>
        <end position="137"/>
    </location>
</feature>
<dbReference type="SMART" id="SM00347">
    <property type="entry name" value="HTH_MARR"/>
    <property type="match status" value="1"/>
</dbReference>
<dbReference type="Gene3D" id="1.10.10.10">
    <property type="entry name" value="Winged helix-like DNA-binding domain superfamily/Winged helix DNA-binding domain"/>
    <property type="match status" value="1"/>
</dbReference>
<evidence type="ECO:0000259" key="1">
    <source>
        <dbReference type="PROSITE" id="PS50995"/>
    </source>
</evidence>
<dbReference type="SUPFAM" id="SSF46785">
    <property type="entry name" value="Winged helix' DNA-binding domain"/>
    <property type="match status" value="1"/>
</dbReference>
<protein>
    <submittedName>
        <fullName evidence="2">MarR family winged helix-turn-helix transcriptional regulator</fullName>
    </submittedName>
</protein>
<reference evidence="2" key="1">
    <citation type="journal article" date="2023" name="Int. J. Syst. Evol. Microbiol.">
        <title>Streptomyces meridianus sp. nov. isolated from brackish water of the Tagus estuary in Alcochete, Portugal.</title>
        <authorList>
            <person name="Santos J.D.N."/>
            <person name="Klimek D."/>
            <person name="Calusinska M."/>
            <person name="Lobo Da Cunha A."/>
            <person name="Catita J."/>
            <person name="Goncalves H."/>
            <person name="Gonzalez I."/>
            <person name="Reyes F."/>
            <person name="Lage O.M."/>
        </authorList>
    </citation>
    <scope>NUCLEOTIDE SEQUENCE</scope>
    <source>
        <strain evidence="2">MTZ3.1</strain>
    </source>
</reference>
<dbReference type="InterPro" id="IPR036388">
    <property type="entry name" value="WH-like_DNA-bd_sf"/>
</dbReference>
<sequence>MAARSPYEELAGHLGAVAAVKRGLTRSLPDDCPAGSTAVLALLGKHGEMRLSRLADLLAVDMSVTSRHVAHAAGRGWLERHPDPLDGRSRLLRLSPAGTRILAEVSERWTEMLASRLADWDVSEIEQLNTLLTRLRTSFGDCHPRAHHDRTTTRTDA</sequence>
<dbReference type="Pfam" id="PF01047">
    <property type="entry name" value="MarR"/>
    <property type="match status" value="1"/>
</dbReference>
<dbReference type="InterPro" id="IPR000835">
    <property type="entry name" value="HTH_MarR-typ"/>
</dbReference>
<evidence type="ECO:0000313" key="3">
    <source>
        <dbReference type="Proteomes" id="UP001167160"/>
    </source>
</evidence>
<dbReference type="Proteomes" id="UP001167160">
    <property type="component" value="Unassembled WGS sequence"/>
</dbReference>
<proteinExistence type="predicted"/>
<accession>A0ABT0XCC7</accession>
<dbReference type="InterPro" id="IPR039422">
    <property type="entry name" value="MarR/SlyA-like"/>
</dbReference>
<organism evidence="2 3">
    <name type="scientific">Streptomyces meridianus</name>
    <dbReference type="NCBI Taxonomy" id="2938945"/>
    <lineage>
        <taxon>Bacteria</taxon>
        <taxon>Bacillati</taxon>
        <taxon>Actinomycetota</taxon>
        <taxon>Actinomycetes</taxon>
        <taxon>Kitasatosporales</taxon>
        <taxon>Streptomycetaceae</taxon>
        <taxon>Streptomyces</taxon>
    </lineage>
</organism>
<comment type="caution">
    <text evidence="2">The sequence shown here is derived from an EMBL/GenBank/DDBJ whole genome shotgun (WGS) entry which is preliminary data.</text>
</comment>
<dbReference type="PANTHER" id="PTHR33164">
    <property type="entry name" value="TRANSCRIPTIONAL REGULATOR, MARR FAMILY"/>
    <property type="match status" value="1"/>
</dbReference>
<keyword evidence="3" id="KW-1185">Reference proteome</keyword>
<name>A0ABT0XCC7_9ACTN</name>
<dbReference type="PANTHER" id="PTHR33164:SF57">
    <property type="entry name" value="MARR-FAMILY TRANSCRIPTIONAL REGULATOR"/>
    <property type="match status" value="1"/>
</dbReference>
<dbReference type="EMBL" id="JAMQGM010000053">
    <property type="protein sequence ID" value="MCM2580161.1"/>
    <property type="molecule type" value="Genomic_DNA"/>
</dbReference>